<evidence type="ECO:0000256" key="3">
    <source>
        <dbReference type="ARBA" id="ARBA00023163"/>
    </source>
</evidence>
<keyword evidence="2" id="KW-0238">DNA-binding</keyword>
<evidence type="ECO:0000256" key="2">
    <source>
        <dbReference type="ARBA" id="ARBA00023125"/>
    </source>
</evidence>
<feature type="region of interest" description="Disordered" evidence="5">
    <location>
        <begin position="218"/>
        <end position="286"/>
    </location>
</feature>
<dbReference type="PROSITE" id="PS00463">
    <property type="entry name" value="ZN2_CY6_FUNGAL_1"/>
    <property type="match status" value="1"/>
</dbReference>
<keyword evidence="3" id="KW-0804">Transcription</keyword>
<dbReference type="GO" id="GO:0008270">
    <property type="term" value="F:zinc ion binding"/>
    <property type="evidence" value="ECO:0007669"/>
    <property type="project" value="InterPro"/>
</dbReference>
<proteinExistence type="predicted"/>
<accession>A0AAD6EGT9</accession>
<feature type="compositionally biased region" description="Polar residues" evidence="5">
    <location>
        <begin position="865"/>
        <end position="878"/>
    </location>
</feature>
<dbReference type="FunFam" id="4.10.240.10:FF:000012">
    <property type="entry name" value="C6 transcription factor"/>
    <property type="match status" value="1"/>
</dbReference>
<dbReference type="InterPro" id="IPR001138">
    <property type="entry name" value="Zn2Cys6_DnaBD"/>
</dbReference>
<dbReference type="GO" id="GO:0000981">
    <property type="term" value="F:DNA-binding transcription factor activity, RNA polymerase II-specific"/>
    <property type="evidence" value="ECO:0007669"/>
    <property type="project" value="InterPro"/>
</dbReference>
<feature type="compositionally biased region" description="Low complexity" evidence="5">
    <location>
        <begin position="225"/>
        <end position="242"/>
    </location>
</feature>
<feature type="region of interest" description="Disordered" evidence="5">
    <location>
        <begin position="1"/>
        <end position="22"/>
    </location>
</feature>
<sequence length="1027" mass="113580">MGDNNSMYSKAESDAHHRRGYQACDPCRKRKVKCDLGSVDNPRPPPCVRCRRESKRCEFSATRRKRKTSDAEEDEVEAAAILHRDKRMMIGEVAKNESPAEGPSFGPSDPPQFNHQAALAQQRWSEAPAPPALPAPSAPPAQRYMPSVPTSRAPTYPVSERPVPPSYGGPPMMNRTAVELLSPAITNTHDALHLLSEAAGRTEDLNRQSFENRLAARQSVSSFNSGPSPLPQGSSPRSLGGSFVRTPRSGMSMGGSTYYPAGASGPVDPQIADPGPQRETPVNNPPAEPTYLDAIRAWSRLRFVRAGWLTVEEGMDYVEYYYEHLAPMSPVVIPDFSNPSTHRTLLTDEPVLAVTILTIASRHLKPKGEGANTRAFYIHDRLWAYLRSMIERLFWGQEKFDAGTSGIGRPRSLDLSSSMSGKGSVGGQLRSLGTVEAMLLLTEWHPRNLHFPPGDDENSLLDTDPQTHSRADNLLEHDGENTSKGSEGRVAFQKWLEPAWRSDRMSWMLLSTAQALAFELGVFDPKGDAKVTNEPLSEQTRKRRLRRLILVFITHSSGRLGIPSMLPLPQWGQDITPTSADAKDADANLDRMQDCWISISKIVYQANHLLFASSDQTMDLIRSGRYREQIDRFQPYLREFRQQLDSVNLSPAMRSVLLIELEYTRLYINSLALQAVVDRWTTMSNESAQSHSQTQNGQPAPGPSNSSNSWFQTLNELYRVNEHYIQEVIDSSRKILQTVLDGLVPEGRLRHAPIRTFFRILSGMIFILKTFTLGAREDDVRVSLDLQDRTVEALRNYVVDDVHLSNTVARLLELLTSSIRTRFLRFAPHDRGADGEGHDRTSVSDSRTHSPSREHSTTRRDGPSTPWSANQSHDTTSAGLGYADTPAAGHPMGSGHDPLANIPAQPINSSNLNVSFMPPPPSVYHNYYDSNSTFPANDIDRSSPNQVASSQTMGDSHQPTSGALPDWFALPLDQFFNSSTGVVDQGLGGTGPMLGEFDMLEVLLNEGYDGNTNGEGESGAGLSSQYL</sequence>
<evidence type="ECO:0000313" key="8">
    <source>
        <dbReference type="Proteomes" id="UP001213799"/>
    </source>
</evidence>
<dbReference type="InterPro" id="IPR052780">
    <property type="entry name" value="AAA_Catabolism_Regulators"/>
</dbReference>
<dbReference type="SMART" id="SM00066">
    <property type="entry name" value="GAL4"/>
    <property type="match status" value="1"/>
</dbReference>
<dbReference type="RefSeq" id="XP_056758214.1">
    <property type="nucleotide sequence ID" value="XM_056893219.1"/>
</dbReference>
<dbReference type="CDD" id="cd00067">
    <property type="entry name" value="GAL4"/>
    <property type="match status" value="1"/>
</dbReference>
<evidence type="ECO:0000256" key="1">
    <source>
        <dbReference type="ARBA" id="ARBA00023015"/>
    </source>
</evidence>
<dbReference type="InterPro" id="IPR036864">
    <property type="entry name" value="Zn2-C6_fun-type_DNA-bd_sf"/>
</dbReference>
<feature type="region of interest" description="Disordered" evidence="5">
    <location>
        <begin position="452"/>
        <end position="486"/>
    </location>
</feature>
<protein>
    <recommendedName>
        <fullName evidence="6">Zn(2)-C6 fungal-type domain-containing protein</fullName>
    </recommendedName>
</protein>
<feature type="compositionally biased region" description="Pro residues" evidence="5">
    <location>
        <begin position="128"/>
        <end position="139"/>
    </location>
</feature>
<dbReference type="PROSITE" id="PS50048">
    <property type="entry name" value="ZN2_CY6_FUNGAL_2"/>
    <property type="match status" value="1"/>
</dbReference>
<keyword evidence="8" id="KW-1185">Reference proteome</keyword>
<dbReference type="SUPFAM" id="SSF57701">
    <property type="entry name" value="Zn2/Cys6 DNA-binding domain"/>
    <property type="match status" value="1"/>
</dbReference>
<gene>
    <name evidence="7" type="ORF">N7537_002161</name>
</gene>
<dbReference type="GO" id="GO:0009074">
    <property type="term" value="P:aromatic amino acid family catabolic process"/>
    <property type="evidence" value="ECO:0007669"/>
    <property type="project" value="TreeGrafter"/>
</dbReference>
<dbReference type="PANTHER" id="PTHR31644">
    <property type="entry name" value="TRANSCRIPTIONAL ACTIVATOR ARO80-RELATED"/>
    <property type="match status" value="1"/>
</dbReference>
<keyword evidence="1" id="KW-0805">Transcription regulation</keyword>
<dbReference type="GO" id="GO:0003677">
    <property type="term" value="F:DNA binding"/>
    <property type="evidence" value="ECO:0007669"/>
    <property type="project" value="UniProtKB-KW"/>
</dbReference>
<dbReference type="AlphaFoldDB" id="A0AAD6EGT9"/>
<dbReference type="Pfam" id="PF00172">
    <property type="entry name" value="Zn_clus"/>
    <property type="match status" value="1"/>
</dbReference>
<feature type="compositionally biased region" description="Basic and acidic residues" evidence="5">
    <location>
        <begin position="465"/>
        <end position="481"/>
    </location>
</feature>
<dbReference type="GeneID" id="81583461"/>
<keyword evidence="4" id="KW-0539">Nucleus</keyword>
<dbReference type="GO" id="GO:0045944">
    <property type="term" value="P:positive regulation of transcription by RNA polymerase II"/>
    <property type="evidence" value="ECO:0007669"/>
    <property type="project" value="TreeGrafter"/>
</dbReference>
<evidence type="ECO:0000313" key="7">
    <source>
        <dbReference type="EMBL" id="KAJ5617047.1"/>
    </source>
</evidence>
<feature type="region of interest" description="Disordered" evidence="5">
    <location>
        <begin position="1008"/>
        <end position="1027"/>
    </location>
</feature>
<feature type="region of interest" description="Disordered" evidence="5">
    <location>
        <begin position="95"/>
        <end position="170"/>
    </location>
</feature>
<feature type="compositionally biased region" description="Basic and acidic residues" evidence="5">
    <location>
        <begin position="829"/>
        <end position="862"/>
    </location>
</feature>
<feature type="domain" description="Zn(2)-C6 fungal-type" evidence="6">
    <location>
        <begin position="23"/>
        <end position="59"/>
    </location>
</feature>
<feature type="region of interest" description="Disordered" evidence="5">
    <location>
        <begin position="829"/>
        <end position="906"/>
    </location>
</feature>
<evidence type="ECO:0000259" key="6">
    <source>
        <dbReference type="PROSITE" id="PS50048"/>
    </source>
</evidence>
<feature type="compositionally biased region" description="Polar residues" evidence="5">
    <location>
        <begin position="1010"/>
        <end position="1027"/>
    </location>
</feature>
<comment type="caution">
    <text evidence="7">The sequence shown here is derived from an EMBL/GenBank/DDBJ whole genome shotgun (WGS) entry which is preliminary data.</text>
</comment>
<dbReference type="Gene3D" id="4.10.240.10">
    <property type="entry name" value="Zn(2)-C6 fungal-type DNA-binding domain"/>
    <property type="match status" value="1"/>
</dbReference>
<dbReference type="GO" id="GO:0005634">
    <property type="term" value="C:nucleus"/>
    <property type="evidence" value="ECO:0007669"/>
    <property type="project" value="TreeGrafter"/>
</dbReference>
<feature type="compositionally biased region" description="Polar residues" evidence="5">
    <location>
        <begin position="942"/>
        <end position="960"/>
    </location>
</feature>
<name>A0AAD6EGT9_9EURO</name>
<evidence type="ECO:0000256" key="4">
    <source>
        <dbReference type="ARBA" id="ARBA00023242"/>
    </source>
</evidence>
<feature type="region of interest" description="Disordered" evidence="5">
    <location>
        <begin position="686"/>
        <end position="706"/>
    </location>
</feature>
<dbReference type="PANTHER" id="PTHR31644:SF2">
    <property type="entry name" value="TRANSCRIPTIONAL ACTIVATOR ARO80-RELATED"/>
    <property type="match status" value="1"/>
</dbReference>
<evidence type="ECO:0000256" key="5">
    <source>
        <dbReference type="SAM" id="MobiDB-lite"/>
    </source>
</evidence>
<feature type="region of interest" description="Disordered" evidence="5">
    <location>
        <begin position="934"/>
        <end position="960"/>
    </location>
</feature>
<reference evidence="7" key="2">
    <citation type="submission" date="2023-01" db="EMBL/GenBank/DDBJ databases">
        <authorList>
            <person name="Petersen C."/>
        </authorList>
    </citation>
    <scope>NUCLEOTIDE SEQUENCE</scope>
    <source>
        <strain evidence="7">IBT 12815</strain>
    </source>
</reference>
<organism evidence="7 8">
    <name type="scientific">Penicillium hordei</name>
    <dbReference type="NCBI Taxonomy" id="40994"/>
    <lineage>
        <taxon>Eukaryota</taxon>
        <taxon>Fungi</taxon>
        <taxon>Dikarya</taxon>
        <taxon>Ascomycota</taxon>
        <taxon>Pezizomycotina</taxon>
        <taxon>Eurotiomycetes</taxon>
        <taxon>Eurotiomycetidae</taxon>
        <taxon>Eurotiales</taxon>
        <taxon>Aspergillaceae</taxon>
        <taxon>Penicillium</taxon>
    </lineage>
</organism>
<dbReference type="Proteomes" id="UP001213799">
    <property type="component" value="Unassembled WGS sequence"/>
</dbReference>
<reference evidence="7" key="1">
    <citation type="journal article" date="2023" name="IMA Fungus">
        <title>Comparative genomic study of the Penicillium genus elucidates a diverse pangenome and 15 lateral gene transfer events.</title>
        <authorList>
            <person name="Petersen C."/>
            <person name="Sorensen T."/>
            <person name="Nielsen M.R."/>
            <person name="Sondergaard T.E."/>
            <person name="Sorensen J.L."/>
            <person name="Fitzpatrick D.A."/>
            <person name="Frisvad J.C."/>
            <person name="Nielsen K.L."/>
        </authorList>
    </citation>
    <scope>NUCLEOTIDE SEQUENCE</scope>
    <source>
        <strain evidence="7">IBT 12815</strain>
    </source>
</reference>
<dbReference type="EMBL" id="JAQJAE010000001">
    <property type="protein sequence ID" value="KAJ5617047.1"/>
    <property type="molecule type" value="Genomic_DNA"/>
</dbReference>